<evidence type="ECO:0000256" key="1">
    <source>
        <dbReference type="ARBA" id="ARBA00000085"/>
    </source>
</evidence>
<dbReference type="CDD" id="cd17546">
    <property type="entry name" value="REC_hyHK_CKI1_RcsC-like"/>
    <property type="match status" value="1"/>
</dbReference>
<feature type="domain" description="HAMP" evidence="19">
    <location>
        <begin position="374"/>
        <end position="426"/>
    </location>
</feature>
<keyword evidence="6 16" id="KW-0597">Phosphoprotein</keyword>
<evidence type="ECO:0000256" key="16">
    <source>
        <dbReference type="PROSITE-ProRule" id="PRU00169"/>
    </source>
</evidence>
<dbReference type="EMBL" id="CP037421">
    <property type="protein sequence ID" value="QDT30450.1"/>
    <property type="molecule type" value="Genomic_DNA"/>
</dbReference>
<dbReference type="PANTHER" id="PTHR45339:SF1">
    <property type="entry name" value="HYBRID SIGNAL TRANSDUCTION HISTIDINE KINASE J"/>
    <property type="match status" value="1"/>
</dbReference>
<dbReference type="PROSITE" id="PS50110">
    <property type="entry name" value="RESPONSE_REGULATORY"/>
    <property type="match status" value="1"/>
</dbReference>
<dbReference type="InterPro" id="IPR005467">
    <property type="entry name" value="His_kinase_dom"/>
</dbReference>
<evidence type="ECO:0000256" key="3">
    <source>
        <dbReference type="ARBA" id="ARBA00012438"/>
    </source>
</evidence>
<keyword evidence="21" id="KW-1185">Reference proteome</keyword>
<evidence type="ECO:0000256" key="15">
    <source>
        <dbReference type="ARBA" id="ARBA00023224"/>
    </source>
</evidence>
<dbReference type="FunFam" id="3.30.565.10:FF:000010">
    <property type="entry name" value="Sensor histidine kinase RcsC"/>
    <property type="match status" value="1"/>
</dbReference>
<keyword evidence="8" id="KW-0812">Transmembrane</keyword>
<dbReference type="InterPro" id="IPR003594">
    <property type="entry name" value="HATPase_dom"/>
</dbReference>
<reference evidence="20 21" key="1">
    <citation type="submission" date="2019-03" db="EMBL/GenBank/DDBJ databases">
        <title>Deep-cultivation of Planctomycetes and their phenomic and genomic characterization uncovers novel biology.</title>
        <authorList>
            <person name="Wiegand S."/>
            <person name="Jogler M."/>
            <person name="Boedeker C."/>
            <person name="Pinto D."/>
            <person name="Vollmers J."/>
            <person name="Rivas-Marin E."/>
            <person name="Kohn T."/>
            <person name="Peeters S.H."/>
            <person name="Heuer A."/>
            <person name="Rast P."/>
            <person name="Oberbeckmann S."/>
            <person name="Bunk B."/>
            <person name="Jeske O."/>
            <person name="Meyerdierks A."/>
            <person name="Storesund J.E."/>
            <person name="Kallscheuer N."/>
            <person name="Luecker S."/>
            <person name="Lage O.M."/>
            <person name="Pohl T."/>
            <person name="Merkel B.J."/>
            <person name="Hornburger P."/>
            <person name="Mueller R.-W."/>
            <person name="Bruemmer F."/>
            <person name="Labrenz M."/>
            <person name="Spormann A.M."/>
            <person name="Op den Camp H."/>
            <person name="Overmann J."/>
            <person name="Amann R."/>
            <person name="Jetten M.S.M."/>
            <person name="Mascher T."/>
            <person name="Medema M.H."/>
            <person name="Devos D.P."/>
            <person name="Kaster A.-K."/>
            <person name="Ovreas L."/>
            <person name="Rohde M."/>
            <person name="Galperin M.Y."/>
            <person name="Jogler C."/>
        </authorList>
    </citation>
    <scope>NUCLEOTIDE SEQUENCE [LARGE SCALE GENOMIC DNA]</scope>
    <source>
        <strain evidence="20 21">Enr10</strain>
    </source>
</reference>
<dbReference type="Pfam" id="PF02518">
    <property type="entry name" value="HATPase_c"/>
    <property type="match status" value="1"/>
</dbReference>
<evidence type="ECO:0000256" key="5">
    <source>
        <dbReference type="ARBA" id="ARBA00022481"/>
    </source>
</evidence>
<organism evidence="20 21">
    <name type="scientific">Gimesia panareensis</name>
    <dbReference type="NCBI Taxonomy" id="2527978"/>
    <lineage>
        <taxon>Bacteria</taxon>
        <taxon>Pseudomonadati</taxon>
        <taxon>Planctomycetota</taxon>
        <taxon>Planctomycetia</taxon>
        <taxon>Planctomycetales</taxon>
        <taxon>Planctomycetaceae</taxon>
        <taxon>Gimesia</taxon>
    </lineage>
</organism>
<dbReference type="InterPro" id="IPR003122">
    <property type="entry name" value="Tar_rcpt_lig-bd"/>
</dbReference>
<dbReference type="SMART" id="SM00388">
    <property type="entry name" value="HisKA"/>
    <property type="match status" value="1"/>
</dbReference>
<keyword evidence="7 20" id="KW-0808">Transferase</keyword>
<evidence type="ECO:0000256" key="11">
    <source>
        <dbReference type="ARBA" id="ARBA00022840"/>
    </source>
</evidence>
<evidence type="ECO:0000313" key="20">
    <source>
        <dbReference type="EMBL" id="QDT30450.1"/>
    </source>
</evidence>
<evidence type="ECO:0000313" key="21">
    <source>
        <dbReference type="Proteomes" id="UP000315647"/>
    </source>
</evidence>
<dbReference type="InterPro" id="IPR001789">
    <property type="entry name" value="Sig_transdc_resp-reg_receiver"/>
</dbReference>
<dbReference type="Gene3D" id="3.30.565.10">
    <property type="entry name" value="Histidine kinase-like ATPase, C-terminal domain"/>
    <property type="match status" value="1"/>
</dbReference>
<dbReference type="CDD" id="cd16922">
    <property type="entry name" value="HATPase_EvgS-ArcB-TorS-like"/>
    <property type="match status" value="1"/>
</dbReference>
<dbReference type="PROSITE" id="PS50109">
    <property type="entry name" value="HIS_KIN"/>
    <property type="match status" value="1"/>
</dbReference>
<protein>
    <recommendedName>
        <fullName evidence="3">histidine kinase</fullName>
        <ecNumber evidence="3">2.7.13.3</ecNumber>
    </recommendedName>
</protein>
<evidence type="ECO:0000256" key="12">
    <source>
        <dbReference type="ARBA" id="ARBA00022989"/>
    </source>
</evidence>
<keyword evidence="9" id="KW-0547">Nucleotide-binding</keyword>
<dbReference type="PANTHER" id="PTHR45339">
    <property type="entry name" value="HYBRID SIGNAL TRANSDUCTION HISTIDINE KINASE J"/>
    <property type="match status" value="1"/>
</dbReference>
<dbReference type="Pfam" id="PF00512">
    <property type="entry name" value="HisKA"/>
    <property type="match status" value="1"/>
</dbReference>
<dbReference type="FunFam" id="1.10.287.130:FF:000004">
    <property type="entry name" value="Ethylene receptor 1"/>
    <property type="match status" value="1"/>
</dbReference>
<keyword evidence="11" id="KW-0067">ATP-binding</keyword>
<dbReference type="Gene3D" id="3.40.50.2300">
    <property type="match status" value="1"/>
</dbReference>
<evidence type="ECO:0000259" key="18">
    <source>
        <dbReference type="PROSITE" id="PS50110"/>
    </source>
</evidence>
<dbReference type="SMART" id="SM00304">
    <property type="entry name" value="HAMP"/>
    <property type="match status" value="1"/>
</dbReference>
<keyword evidence="15" id="KW-0807">Transducer</keyword>
<gene>
    <name evidence="20" type="primary">luxQ_3</name>
    <name evidence="20" type="ORF">Enr10x_58160</name>
</gene>
<dbReference type="PROSITE" id="PS50885">
    <property type="entry name" value="HAMP"/>
    <property type="match status" value="1"/>
</dbReference>
<dbReference type="InterPro" id="IPR011006">
    <property type="entry name" value="CheY-like_superfamily"/>
</dbReference>
<dbReference type="CDD" id="cd00082">
    <property type="entry name" value="HisKA"/>
    <property type="match status" value="1"/>
</dbReference>
<keyword evidence="5" id="KW-0488">Methylation</keyword>
<dbReference type="SMART" id="SM00387">
    <property type="entry name" value="HATPase_c"/>
    <property type="match status" value="1"/>
</dbReference>
<feature type="modified residue" description="4-aspartylphosphate" evidence="16">
    <location>
        <position position="749"/>
    </location>
</feature>
<dbReference type="Pfam" id="PF00672">
    <property type="entry name" value="HAMP"/>
    <property type="match status" value="1"/>
</dbReference>
<keyword evidence="14" id="KW-0472">Membrane</keyword>
<evidence type="ECO:0000256" key="2">
    <source>
        <dbReference type="ARBA" id="ARBA00004236"/>
    </source>
</evidence>
<dbReference type="GO" id="GO:0005524">
    <property type="term" value="F:ATP binding"/>
    <property type="evidence" value="ECO:0007669"/>
    <property type="project" value="UniProtKB-KW"/>
</dbReference>
<dbReference type="SUPFAM" id="SSF52172">
    <property type="entry name" value="CheY-like"/>
    <property type="match status" value="1"/>
</dbReference>
<dbReference type="InterPro" id="IPR036097">
    <property type="entry name" value="HisK_dim/P_sf"/>
</dbReference>
<dbReference type="SUPFAM" id="SSF55874">
    <property type="entry name" value="ATPase domain of HSP90 chaperone/DNA topoisomerase II/histidine kinase"/>
    <property type="match status" value="1"/>
</dbReference>
<dbReference type="Pfam" id="PF02203">
    <property type="entry name" value="TarH"/>
    <property type="match status" value="1"/>
</dbReference>
<proteinExistence type="predicted"/>
<feature type="domain" description="Response regulatory" evidence="18">
    <location>
        <begin position="695"/>
        <end position="814"/>
    </location>
</feature>
<keyword evidence="13" id="KW-0902">Two-component regulatory system</keyword>
<sequence length="825" mass="92969">MPYLWCGEFTDLGKCKLSEAAYALHHQILYRKLNQRFLNPMKIFKPLTRIPAKLRKWSISDRLKCAFGLLVLVQVASGAVTLFQLSNINHDISQLVTVEEPLEESILEMEIEAGKMARSVLDYVRDRDKKHLEKLILARDSFQESFKRYKKLTQSGQELDLNRQVELDYSEYNRKSAALVRLVDKRDAALHVFVNHVKQINQLIGSENRETGNSQSEAEIIKADASHNMEKYLNITFGSIEEYVVQRNQTLLLRIFDAERKFRLFEAQYLQSISNQLEIQRVNEIDALFEKATTYGNQIVNITDDIDRHLTGFEQKLETLNDLLHNQVHPLIHADTVKATHHADSSIQSAIMVISILAVIGTSFALFSVWIISRGIVSPILELSKSAELIAAGDVDHRIEVESQDEIGRLANAFNHMVEDLVIAQQEAEKASHIKTAFLANMSHEIRTPMTAILGFAEIMRQRNQDPETMRHLETIKKNGEYLLELINDILDVSKIEADKLEVETIQCSLTELIEDVKTLMEIRAFDKGLDLIVKVDGQVPNWIQSDPVRLRQILINLLSNAIKFTKEGRIELVIRSVHLGFNELGLQFDVIDTGIGMTEAQLSRLFQPFVQADSSTTRKYGGTGLGLTICKRLTHILGGEITVSSEYGTGTAFSVTVRSGESGAEEYLDQTAFERKLSQGTTCKERPVVKHSYQILLAEDGPDNQKLIRYFLQKAGHDVTLAENGLEAVKLALDAVEKKSVYDVILMDMQMPELDGYAATKELRSRGYGFPIIALTAHSMNGAREECLAAGCDSFATKPIQPDQLFAAIHECITCFKLQSDSVS</sequence>
<keyword evidence="4" id="KW-1003">Cell membrane</keyword>
<dbReference type="PRINTS" id="PR00344">
    <property type="entry name" value="BCTRLSENSOR"/>
</dbReference>
<dbReference type="EC" id="2.7.13.3" evidence="3"/>
<keyword evidence="10 20" id="KW-0418">Kinase</keyword>
<dbReference type="GO" id="GO:0005886">
    <property type="term" value="C:plasma membrane"/>
    <property type="evidence" value="ECO:0007669"/>
    <property type="project" value="UniProtKB-SubCell"/>
</dbReference>
<dbReference type="AlphaFoldDB" id="A0A517QFM3"/>
<comment type="catalytic activity">
    <reaction evidence="1">
        <text>ATP + protein L-histidine = ADP + protein N-phospho-L-histidine.</text>
        <dbReference type="EC" id="2.7.13.3"/>
    </reaction>
</comment>
<evidence type="ECO:0000256" key="7">
    <source>
        <dbReference type="ARBA" id="ARBA00022679"/>
    </source>
</evidence>
<evidence type="ECO:0000259" key="17">
    <source>
        <dbReference type="PROSITE" id="PS50109"/>
    </source>
</evidence>
<dbReference type="InterPro" id="IPR003660">
    <property type="entry name" value="HAMP_dom"/>
</dbReference>
<dbReference type="InterPro" id="IPR003661">
    <property type="entry name" value="HisK_dim/P_dom"/>
</dbReference>
<evidence type="ECO:0000256" key="9">
    <source>
        <dbReference type="ARBA" id="ARBA00022741"/>
    </source>
</evidence>
<keyword evidence="12" id="KW-1133">Transmembrane helix</keyword>
<dbReference type="CDD" id="cd06225">
    <property type="entry name" value="HAMP"/>
    <property type="match status" value="1"/>
</dbReference>
<evidence type="ECO:0000259" key="19">
    <source>
        <dbReference type="PROSITE" id="PS50885"/>
    </source>
</evidence>
<dbReference type="RefSeq" id="WP_145452380.1">
    <property type="nucleotide sequence ID" value="NZ_CP037421.1"/>
</dbReference>
<evidence type="ECO:0000256" key="6">
    <source>
        <dbReference type="ARBA" id="ARBA00022553"/>
    </source>
</evidence>
<evidence type="ECO:0000256" key="10">
    <source>
        <dbReference type="ARBA" id="ARBA00022777"/>
    </source>
</evidence>
<evidence type="ECO:0000256" key="14">
    <source>
        <dbReference type="ARBA" id="ARBA00023136"/>
    </source>
</evidence>
<dbReference type="Gene3D" id="6.10.340.10">
    <property type="match status" value="1"/>
</dbReference>
<dbReference type="SMART" id="SM00448">
    <property type="entry name" value="REC"/>
    <property type="match status" value="1"/>
</dbReference>
<comment type="subcellular location">
    <subcellularLocation>
        <location evidence="2">Cell membrane</location>
    </subcellularLocation>
</comment>
<dbReference type="Gene3D" id="1.10.287.130">
    <property type="match status" value="1"/>
</dbReference>
<dbReference type="SUPFAM" id="SSF47384">
    <property type="entry name" value="Homodimeric domain of signal transducing histidine kinase"/>
    <property type="match status" value="1"/>
</dbReference>
<evidence type="ECO:0000256" key="8">
    <source>
        <dbReference type="ARBA" id="ARBA00022692"/>
    </source>
</evidence>
<feature type="domain" description="Histidine kinase" evidence="17">
    <location>
        <begin position="441"/>
        <end position="662"/>
    </location>
</feature>
<accession>A0A517QFM3</accession>
<dbReference type="InterPro" id="IPR004358">
    <property type="entry name" value="Sig_transdc_His_kin-like_C"/>
</dbReference>
<dbReference type="Proteomes" id="UP000315647">
    <property type="component" value="Chromosome"/>
</dbReference>
<evidence type="ECO:0000256" key="13">
    <source>
        <dbReference type="ARBA" id="ARBA00023012"/>
    </source>
</evidence>
<evidence type="ECO:0000256" key="4">
    <source>
        <dbReference type="ARBA" id="ARBA00022475"/>
    </source>
</evidence>
<dbReference type="GO" id="GO:0006935">
    <property type="term" value="P:chemotaxis"/>
    <property type="evidence" value="ECO:0007669"/>
    <property type="project" value="InterPro"/>
</dbReference>
<dbReference type="Pfam" id="PF00072">
    <property type="entry name" value="Response_reg"/>
    <property type="match status" value="1"/>
</dbReference>
<dbReference type="SUPFAM" id="SSF158472">
    <property type="entry name" value="HAMP domain-like"/>
    <property type="match status" value="1"/>
</dbReference>
<dbReference type="GO" id="GO:0000155">
    <property type="term" value="F:phosphorelay sensor kinase activity"/>
    <property type="evidence" value="ECO:0007669"/>
    <property type="project" value="InterPro"/>
</dbReference>
<dbReference type="InterPro" id="IPR036890">
    <property type="entry name" value="HATPase_C_sf"/>
</dbReference>
<name>A0A517QFM3_9PLAN</name>